<dbReference type="Proteomes" id="UP000019149">
    <property type="component" value="Unassembled WGS sequence"/>
</dbReference>
<evidence type="ECO:0000256" key="1">
    <source>
        <dbReference type="ARBA" id="ARBA00004167"/>
    </source>
</evidence>
<dbReference type="Gene3D" id="2.40.160.110">
    <property type="match status" value="1"/>
</dbReference>
<dbReference type="AlphaFoldDB" id="W6UCM8"/>
<keyword evidence="4 6" id="KW-1133">Transmembrane helix</keyword>
<dbReference type="OMA" id="NFTCLAF"/>
<dbReference type="PANTHER" id="PTHR12471">
    <property type="entry name" value="VACUOLAR ATP SYNTHASE SUBUNIT S1"/>
    <property type="match status" value="1"/>
</dbReference>
<dbReference type="GO" id="GO:0030641">
    <property type="term" value="P:regulation of cellular pH"/>
    <property type="evidence" value="ECO:0007669"/>
    <property type="project" value="TreeGrafter"/>
</dbReference>
<comment type="caution">
    <text evidence="9">The sequence shown here is derived from an EMBL/GenBank/DDBJ whole genome shotgun (WGS) entry which is preliminary data.</text>
</comment>
<keyword evidence="7" id="KW-0732">Signal</keyword>
<dbReference type="GO" id="GO:0033176">
    <property type="term" value="C:proton-transporting V-type ATPase complex"/>
    <property type="evidence" value="ECO:0007669"/>
    <property type="project" value="TreeGrafter"/>
</dbReference>
<dbReference type="PANTHER" id="PTHR12471:SF7">
    <property type="entry name" value="V-TYPE PROTON ATPASE SUBUNIT S1"/>
    <property type="match status" value="1"/>
</dbReference>
<evidence type="ECO:0000256" key="2">
    <source>
        <dbReference type="ARBA" id="ARBA00009037"/>
    </source>
</evidence>
<dbReference type="Pfam" id="PF20520">
    <property type="entry name" value="Ac45-VOA1_TM"/>
    <property type="match status" value="1"/>
</dbReference>
<evidence type="ECO:0000256" key="4">
    <source>
        <dbReference type="ARBA" id="ARBA00022989"/>
    </source>
</evidence>
<dbReference type="STRING" id="6210.W6UCM8"/>
<dbReference type="CTD" id="36341856"/>
<evidence type="ECO:0000256" key="6">
    <source>
        <dbReference type="SAM" id="Phobius"/>
    </source>
</evidence>
<protein>
    <submittedName>
        <fullName evidence="9">V-type proton ATPase subunit S1</fullName>
    </submittedName>
</protein>
<evidence type="ECO:0000256" key="7">
    <source>
        <dbReference type="SAM" id="SignalP"/>
    </source>
</evidence>
<comment type="subcellular location">
    <subcellularLocation>
        <location evidence="1">Membrane</location>
        <topology evidence="1">Single-pass membrane protein</topology>
    </subcellularLocation>
</comment>
<dbReference type="InterPro" id="IPR046756">
    <property type="entry name" value="VAS1/VOA1_TM"/>
</dbReference>
<comment type="similarity">
    <text evidence="2">Belongs to the vacuolar ATPase subunit S1 family.</text>
</comment>
<dbReference type="KEGG" id="egl:EGR_06141"/>
<keyword evidence="3 6" id="KW-0812">Transmembrane</keyword>
<accession>W6UCM8</accession>
<name>W6UCM8_ECHGR</name>
<dbReference type="EMBL" id="APAU02000051">
    <property type="protein sequence ID" value="EUB59025.1"/>
    <property type="molecule type" value="Genomic_DNA"/>
</dbReference>
<organism evidence="9 10">
    <name type="scientific">Echinococcus granulosus</name>
    <name type="common">Hydatid tapeworm</name>
    <dbReference type="NCBI Taxonomy" id="6210"/>
    <lineage>
        <taxon>Eukaryota</taxon>
        <taxon>Metazoa</taxon>
        <taxon>Spiralia</taxon>
        <taxon>Lophotrochozoa</taxon>
        <taxon>Platyhelminthes</taxon>
        <taxon>Cestoda</taxon>
        <taxon>Eucestoda</taxon>
        <taxon>Cyclophyllidea</taxon>
        <taxon>Taeniidae</taxon>
        <taxon>Echinococcus</taxon>
        <taxon>Echinococcus granulosus group</taxon>
    </lineage>
</organism>
<proteinExistence type="inferred from homology"/>
<evidence type="ECO:0000313" key="10">
    <source>
        <dbReference type="Proteomes" id="UP000019149"/>
    </source>
</evidence>
<dbReference type="InterPro" id="IPR008388">
    <property type="entry name" value="Ac45_acc_su"/>
</dbReference>
<feature type="transmembrane region" description="Helical" evidence="6">
    <location>
        <begin position="186"/>
        <end position="210"/>
    </location>
</feature>
<reference evidence="9 10" key="1">
    <citation type="journal article" date="2013" name="Nat. Genet.">
        <title>The genome of the hydatid tapeworm Echinococcus granulosus.</title>
        <authorList>
            <person name="Zheng H."/>
            <person name="Zhang W."/>
            <person name="Zhang L."/>
            <person name="Zhang Z."/>
            <person name="Li J."/>
            <person name="Lu G."/>
            <person name="Zhu Y."/>
            <person name="Wang Y."/>
            <person name="Huang Y."/>
            <person name="Liu J."/>
            <person name="Kang H."/>
            <person name="Chen J."/>
            <person name="Wang L."/>
            <person name="Chen A."/>
            <person name="Yu S."/>
            <person name="Gao Z."/>
            <person name="Jin L."/>
            <person name="Gu W."/>
            <person name="Wang Z."/>
            <person name="Zhao L."/>
            <person name="Shi B."/>
            <person name="Wen H."/>
            <person name="Lin R."/>
            <person name="Jones M.K."/>
            <person name="Brejova B."/>
            <person name="Vinar T."/>
            <person name="Zhao G."/>
            <person name="McManus D.P."/>
            <person name="Chen Z."/>
            <person name="Zhou Y."/>
            <person name="Wang S."/>
        </authorList>
    </citation>
    <scope>NUCLEOTIDE SEQUENCE [LARGE SCALE GENOMIC DNA]</scope>
</reference>
<dbReference type="RefSeq" id="XP_024350221.1">
    <property type="nucleotide sequence ID" value="XM_024495390.1"/>
</dbReference>
<feature type="domain" description="V-type proton ATPase subunit S1/VOA1 transmembrane" evidence="8">
    <location>
        <begin position="180"/>
        <end position="218"/>
    </location>
</feature>
<sequence length="269" mass="30175">MTWVCTALLVFLLVSLCQFMDSLAQPVPGPDNFIYLNFTCLAFYARKIHLFINEDTPTNYTMQPKNPVGFCGDNKTASLSFIADVGSPTVSSLNISFGFLSDGYRYWSLSTSTVQFNNKIYSLSMKWSYSPISMGFKCSDMGRVAAVNSTPSVEFSFLGLQVQPFGITNGVFTEANDCVGFFTTEIFSNLFVIFLLLGIFTYGLVMIMGIQTNDSFDDPKHKMMQIELTHKATTKRSWFDDWEDVRSQFQISSFTGPLFSIRASLLPCS</sequence>
<dbReference type="GeneID" id="36341856"/>
<evidence type="ECO:0000256" key="3">
    <source>
        <dbReference type="ARBA" id="ARBA00022692"/>
    </source>
</evidence>
<dbReference type="GO" id="GO:0001671">
    <property type="term" value="F:ATPase activator activity"/>
    <property type="evidence" value="ECO:0007669"/>
    <property type="project" value="TreeGrafter"/>
</dbReference>
<evidence type="ECO:0000313" key="9">
    <source>
        <dbReference type="EMBL" id="EUB59025.1"/>
    </source>
</evidence>
<evidence type="ECO:0000259" key="8">
    <source>
        <dbReference type="Pfam" id="PF20520"/>
    </source>
</evidence>
<feature type="signal peptide" evidence="7">
    <location>
        <begin position="1"/>
        <end position="24"/>
    </location>
</feature>
<keyword evidence="10" id="KW-1185">Reference proteome</keyword>
<evidence type="ECO:0000256" key="5">
    <source>
        <dbReference type="ARBA" id="ARBA00023136"/>
    </source>
</evidence>
<keyword evidence="5 6" id="KW-0472">Membrane</keyword>
<feature type="chain" id="PRO_5004881960" evidence="7">
    <location>
        <begin position="25"/>
        <end position="269"/>
    </location>
</feature>
<gene>
    <name evidence="9" type="ORF">EGR_06141</name>
</gene>
<dbReference type="OrthoDB" id="9985059at2759"/>